<evidence type="ECO:0000256" key="1">
    <source>
        <dbReference type="SAM" id="MobiDB-lite"/>
    </source>
</evidence>
<gene>
    <name evidence="2" type="ORF">VNO80_07719</name>
</gene>
<reference evidence="2 3" key="1">
    <citation type="submission" date="2024-01" db="EMBL/GenBank/DDBJ databases">
        <title>The genomes of 5 underutilized Papilionoideae crops provide insights into root nodulation and disease resistanc.</title>
        <authorList>
            <person name="Jiang F."/>
        </authorList>
    </citation>
    <scope>NUCLEOTIDE SEQUENCE [LARGE SCALE GENOMIC DNA]</scope>
    <source>
        <strain evidence="2">JINMINGXINNONG_FW02</strain>
        <tissue evidence="2">Leaves</tissue>
    </source>
</reference>
<feature type="region of interest" description="Disordered" evidence="1">
    <location>
        <begin position="42"/>
        <end position="67"/>
    </location>
</feature>
<evidence type="ECO:0000313" key="2">
    <source>
        <dbReference type="EMBL" id="KAK7374291.1"/>
    </source>
</evidence>
<sequence length="67" mass="7369">MRRRISHHVTAQKHIQIQQNDVMSSMDNANLSLYAMLRYSIPSSSSSTSSSSSSLALALSLSNTWIA</sequence>
<evidence type="ECO:0000313" key="3">
    <source>
        <dbReference type="Proteomes" id="UP001374584"/>
    </source>
</evidence>
<keyword evidence="3" id="KW-1185">Reference proteome</keyword>
<dbReference type="Proteomes" id="UP001374584">
    <property type="component" value="Unassembled WGS sequence"/>
</dbReference>
<protein>
    <submittedName>
        <fullName evidence="2">Uncharacterized protein</fullName>
    </submittedName>
</protein>
<organism evidence="2 3">
    <name type="scientific">Phaseolus coccineus</name>
    <name type="common">Scarlet runner bean</name>
    <name type="synonym">Phaseolus multiflorus</name>
    <dbReference type="NCBI Taxonomy" id="3886"/>
    <lineage>
        <taxon>Eukaryota</taxon>
        <taxon>Viridiplantae</taxon>
        <taxon>Streptophyta</taxon>
        <taxon>Embryophyta</taxon>
        <taxon>Tracheophyta</taxon>
        <taxon>Spermatophyta</taxon>
        <taxon>Magnoliopsida</taxon>
        <taxon>eudicotyledons</taxon>
        <taxon>Gunneridae</taxon>
        <taxon>Pentapetalae</taxon>
        <taxon>rosids</taxon>
        <taxon>fabids</taxon>
        <taxon>Fabales</taxon>
        <taxon>Fabaceae</taxon>
        <taxon>Papilionoideae</taxon>
        <taxon>50 kb inversion clade</taxon>
        <taxon>NPAAA clade</taxon>
        <taxon>indigoferoid/millettioid clade</taxon>
        <taxon>Phaseoleae</taxon>
        <taxon>Phaseolus</taxon>
    </lineage>
</organism>
<comment type="caution">
    <text evidence="2">The sequence shown here is derived from an EMBL/GenBank/DDBJ whole genome shotgun (WGS) entry which is preliminary data.</text>
</comment>
<name>A0AAN9NKB1_PHACN</name>
<dbReference type="EMBL" id="JAYMYR010000003">
    <property type="protein sequence ID" value="KAK7374291.1"/>
    <property type="molecule type" value="Genomic_DNA"/>
</dbReference>
<feature type="compositionally biased region" description="Low complexity" evidence="1">
    <location>
        <begin position="43"/>
        <end position="67"/>
    </location>
</feature>
<accession>A0AAN9NKB1</accession>
<dbReference type="AlphaFoldDB" id="A0AAN9NKB1"/>
<proteinExistence type="predicted"/>